<feature type="domain" description="PTS EIIA type-1" evidence="7">
    <location>
        <begin position="56"/>
        <end position="160"/>
    </location>
</feature>
<evidence type="ECO:0000256" key="5">
    <source>
        <dbReference type="ARBA" id="ARBA00022683"/>
    </source>
</evidence>
<evidence type="ECO:0000313" key="9">
    <source>
        <dbReference type="Proteomes" id="UP000181884"/>
    </source>
</evidence>
<dbReference type="InterPro" id="IPR050890">
    <property type="entry name" value="PTS_EIIA_component"/>
</dbReference>
<accession>A0A1L8RJJ9</accession>
<comment type="caution">
    <text evidence="8">The sequence shown here is derived from an EMBL/GenBank/DDBJ whole genome shotgun (WGS) entry which is preliminary data.</text>
</comment>
<dbReference type="AlphaFoldDB" id="A0A1L8RJJ9"/>
<dbReference type="GO" id="GO:0005737">
    <property type="term" value="C:cytoplasm"/>
    <property type="evidence" value="ECO:0007669"/>
    <property type="project" value="UniProtKB-SubCell"/>
</dbReference>
<dbReference type="Pfam" id="PF00358">
    <property type="entry name" value="PTS_EIIA_1"/>
    <property type="match status" value="1"/>
</dbReference>
<dbReference type="EMBL" id="JXKH01000001">
    <property type="protein sequence ID" value="OJG19936.1"/>
    <property type="molecule type" value="Genomic_DNA"/>
</dbReference>
<proteinExistence type="predicted"/>
<evidence type="ECO:0000256" key="4">
    <source>
        <dbReference type="ARBA" id="ARBA00022679"/>
    </source>
</evidence>
<dbReference type="Proteomes" id="UP000181884">
    <property type="component" value="Unassembled WGS sequence"/>
</dbReference>
<dbReference type="InterPro" id="IPR001127">
    <property type="entry name" value="PTS_EIIA_1_perm"/>
</dbReference>
<dbReference type="SUPFAM" id="SSF51261">
    <property type="entry name" value="Duplicated hybrid motif"/>
    <property type="match status" value="1"/>
</dbReference>
<organism evidence="8 9">
    <name type="scientific">Enterococcus canis</name>
    <dbReference type="NCBI Taxonomy" id="214095"/>
    <lineage>
        <taxon>Bacteria</taxon>
        <taxon>Bacillati</taxon>
        <taxon>Bacillota</taxon>
        <taxon>Bacilli</taxon>
        <taxon>Lactobacillales</taxon>
        <taxon>Enterococcaceae</taxon>
        <taxon>Enterococcus</taxon>
    </lineage>
</organism>
<sequence length="186" mass="20655">MSQFRRLLEKFSANIQKEKIAEAALTPPPPVEICVHNEAIFCPIAGHAQALSSIPDKVFATGMMGEGLAIHPKDGSIYAPFDGKIVFVSPCGNSFGFTSNHGAEVIIHIGFRTMELNGRYFMPKKVQNERIRQGQLVAEFDLFGLEDAGYDPYVVVVVPNHRFYKRLFIANHGIVEVGDQIIYTNT</sequence>
<evidence type="ECO:0000256" key="1">
    <source>
        <dbReference type="ARBA" id="ARBA00004496"/>
    </source>
</evidence>
<reference evidence="8 9" key="1">
    <citation type="submission" date="2014-12" db="EMBL/GenBank/DDBJ databases">
        <title>Draft genome sequences of 29 type strains of Enterococci.</title>
        <authorList>
            <person name="Zhong Z."/>
            <person name="Sun Z."/>
            <person name="Liu W."/>
            <person name="Zhang W."/>
            <person name="Zhang H."/>
        </authorList>
    </citation>
    <scope>NUCLEOTIDE SEQUENCE [LARGE SCALE GENOMIC DNA]</scope>
    <source>
        <strain evidence="8 9">DSM 17029</strain>
    </source>
</reference>
<name>A0A1L8RJJ9_9ENTE</name>
<dbReference type="RefSeq" id="WP_067391596.1">
    <property type="nucleotide sequence ID" value="NZ_JXKH01000001.1"/>
</dbReference>
<gene>
    <name evidence="8" type="ORF">RU97_GL000169</name>
</gene>
<keyword evidence="2" id="KW-0813">Transport</keyword>
<evidence type="ECO:0000256" key="6">
    <source>
        <dbReference type="ARBA" id="ARBA00022777"/>
    </source>
</evidence>
<dbReference type="GO" id="GO:0016301">
    <property type="term" value="F:kinase activity"/>
    <property type="evidence" value="ECO:0007669"/>
    <property type="project" value="UniProtKB-KW"/>
</dbReference>
<dbReference type="PANTHER" id="PTHR45008:SF1">
    <property type="entry name" value="PTS SYSTEM GLUCOSE-SPECIFIC EIIA COMPONENT"/>
    <property type="match status" value="1"/>
</dbReference>
<dbReference type="GO" id="GO:0009401">
    <property type="term" value="P:phosphoenolpyruvate-dependent sugar phosphotransferase system"/>
    <property type="evidence" value="ECO:0007669"/>
    <property type="project" value="UniProtKB-KW"/>
</dbReference>
<keyword evidence="9" id="KW-1185">Reference proteome</keyword>
<dbReference type="PROSITE" id="PS51093">
    <property type="entry name" value="PTS_EIIA_TYPE_1"/>
    <property type="match status" value="1"/>
</dbReference>
<evidence type="ECO:0000256" key="3">
    <source>
        <dbReference type="ARBA" id="ARBA00022597"/>
    </source>
</evidence>
<dbReference type="Gene3D" id="2.70.70.10">
    <property type="entry name" value="Glucose Permease (Domain IIA)"/>
    <property type="match status" value="1"/>
</dbReference>
<keyword evidence="5" id="KW-0598">Phosphotransferase system</keyword>
<dbReference type="InterPro" id="IPR011055">
    <property type="entry name" value="Dup_hybrid_motif"/>
</dbReference>
<dbReference type="PANTHER" id="PTHR45008">
    <property type="entry name" value="PTS SYSTEM GLUCOSE-SPECIFIC EIIA COMPONENT"/>
    <property type="match status" value="1"/>
</dbReference>
<dbReference type="NCBIfam" id="TIGR00830">
    <property type="entry name" value="PTBA"/>
    <property type="match status" value="1"/>
</dbReference>
<evidence type="ECO:0000313" key="8">
    <source>
        <dbReference type="EMBL" id="OJG19936.1"/>
    </source>
</evidence>
<evidence type="ECO:0000259" key="7">
    <source>
        <dbReference type="PROSITE" id="PS51093"/>
    </source>
</evidence>
<dbReference type="STRING" id="214095.RU97_GL000169"/>
<keyword evidence="6" id="KW-0418">Kinase</keyword>
<protein>
    <recommendedName>
        <fullName evidence="7">PTS EIIA type-1 domain-containing protein</fullName>
    </recommendedName>
</protein>
<keyword evidence="3" id="KW-0762">Sugar transport</keyword>
<comment type="subcellular location">
    <subcellularLocation>
        <location evidence="1">Cytoplasm</location>
    </subcellularLocation>
</comment>
<keyword evidence="4" id="KW-0808">Transferase</keyword>
<evidence type="ECO:0000256" key="2">
    <source>
        <dbReference type="ARBA" id="ARBA00022448"/>
    </source>
</evidence>